<name>A0A7R9I0A7_9NEOP</name>
<feature type="region of interest" description="Disordered" evidence="1">
    <location>
        <begin position="15"/>
        <end position="42"/>
    </location>
</feature>
<gene>
    <name evidence="2" type="ORF">TBIB3V08_LOCUS3155</name>
</gene>
<dbReference type="EMBL" id="OD565044">
    <property type="protein sequence ID" value="CAD7440660.1"/>
    <property type="molecule type" value="Genomic_DNA"/>
</dbReference>
<accession>A0A7R9I0A7</accession>
<reference evidence="2" key="1">
    <citation type="submission" date="2020-11" db="EMBL/GenBank/DDBJ databases">
        <authorList>
            <person name="Tran Van P."/>
        </authorList>
    </citation>
    <scope>NUCLEOTIDE SEQUENCE</scope>
</reference>
<evidence type="ECO:0000313" key="2">
    <source>
        <dbReference type="EMBL" id="CAD7440660.1"/>
    </source>
</evidence>
<proteinExistence type="predicted"/>
<sequence>MEWASFAYETGPFHSISGAYTQETRPSELDGSSSKPGNEIYDTVGYRHAHTNARLRIGTGRGNKHGEFVAGKKLAGLRVAIPTRSESR</sequence>
<feature type="compositionally biased region" description="Polar residues" evidence="1">
    <location>
        <begin position="18"/>
        <end position="36"/>
    </location>
</feature>
<organism evidence="2">
    <name type="scientific">Timema bartmani</name>
    <dbReference type="NCBI Taxonomy" id="61472"/>
    <lineage>
        <taxon>Eukaryota</taxon>
        <taxon>Metazoa</taxon>
        <taxon>Ecdysozoa</taxon>
        <taxon>Arthropoda</taxon>
        <taxon>Hexapoda</taxon>
        <taxon>Insecta</taxon>
        <taxon>Pterygota</taxon>
        <taxon>Neoptera</taxon>
        <taxon>Polyneoptera</taxon>
        <taxon>Phasmatodea</taxon>
        <taxon>Timematodea</taxon>
        <taxon>Timematoidea</taxon>
        <taxon>Timematidae</taxon>
        <taxon>Timema</taxon>
    </lineage>
</organism>
<dbReference type="AlphaFoldDB" id="A0A7R9I0A7"/>
<protein>
    <submittedName>
        <fullName evidence="2">Uncharacterized protein</fullName>
    </submittedName>
</protein>
<evidence type="ECO:0000256" key="1">
    <source>
        <dbReference type="SAM" id="MobiDB-lite"/>
    </source>
</evidence>